<sequence length="187" mass="20537">MKRFINQLQLGKISVWLLAIVCASLIGLQIFGIHLQAVAKPAAPKEVVFYGSPTSSIASAVAVPEDQAYYWTSGTVPPVINPDAPLRTRDRYGDTKTQAIGILERIQALLADVNLTLSDVVYLRVYLVADPAMDNQVDYQGWFDAYAQFFNNPENPVKTARSTLAVAGLVDPGWLIEIEAVAVYPKR</sequence>
<evidence type="ECO:0000256" key="1">
    <source>
        <dbReference type="SAM" id="Phobius"/>
    </source>
</evidence>
<evidence type="ECO:0000313" key="3">
    <source>
        <dbReference type="Proteomes" id="UP000282574"/>
    </source>
</evidence>
<keyword evidence="3" id="KW-1185">Reference proteome</keyword>
<gene>
    <name evidence="2" type="ORF">DSM107010_29810</name>
</gene>
<reference evidence="2 3" key="1">
    <citation type="journal article" date="2019" name="Genome Biol. Evol.">
        <title>Day and night: Metabolic profiles and evolutionary relationships of six axenic non-marine cyanobacteria.</title>
        <authorList>
            <person name="Will S.E."/>
            <person name="Henke P."/>
            <person name="Boedeker C."/>
            <person name="Huang S."/>
            <person name="Brinkmann H."/>
            <person name="Rohde M."/>
            <person name="Jarek M."/>
            <person name="Friedl T."/>
            <person name="Seufert S."/>
            <person name="Schumacher M."/>
            <person name="Overmann J."/>
            <person name="Neumann-Schaal M."/>
            <person name="Petersen J."/>
        </authorList>
    </citation>
    <scope>NUCLEOTIDE SEQUENCE [LARGE SCALE GENOMIC DNA]</scope>
    <source>
        <strain evidence="2 3">SAG 39.79</strain>
    </source>
</reference>
<dbReference type="SUPFAM" id="SSF55298">
    <property type="entry name" value="YjgF-like"/>
    <property type="match status" value="1"/>
</dbReference>
<dbReference type="PANTHER" id="PTHR11803">
    <property type="entry name" value="2-IMINOBUTANOATE/2-IMINOPROPANOATE DEAMINASE RIDA"/>
    <property type="match status" value="1"/>
</dbReference>
<dbReference type="EMBL" id="RSCK01000022">
    <property type="protein sequence ID" value="RUT11654.1"/>
    <property type="molecule type" value="Genomic_DNA"/>
</dbReference>
<dbReference type="GO" id="GO:0019239">
    <property type="term" value="F:deaminase activity"/>
    <property type="evidence" value="ECO:0007669"/>
    <property type="project" value="TreeGrafter"/>
</dbReference>
<dbReference type="Pfam" id="PF01042">
    <property type="entry name" value="Ribonuc_L-PSP"/>
    <property type="match status" value="1"/>
</dbReference>
<comment type="caution">
    <text evidence="2">The sequence shown here is derived from an EMBL/GenBank/DDBJ whole genome shotgun (WGS) entry which is preliminary data.</text>
</comment>
<dbReference type="Proteomes" id="UP000282574">
    <property type="component" value="Unassembled WGS sequence"/>
</dbReference>
<evidence type="ECO:0000313" key="2">
    <source>
        <dbReference type="EMBL" id="RUT11654.1"/>
    </source>
</evidence>
<dbReference type="CDD" id="cd06151">
    <property type="entry name" value="YjgF_YER057c_UK114_like_3"/>
    <property type="match status" value="1"/>
</dbReference>
<dbReference type="RefSeq" id="WP_106168053.1">
    <property type="nucleotide sequence ID" value="NZ_JAVKZF010000002.1"/>
</dbReference>
<keyword evidence="1" id="KW-1133">Transmembrane helix</keyword>
<name>A0AB37UJZ0_9CYAN</name>
<dbReference type="AlphaFoldDB" id="A0AB37UJZ0"/>
<dbReference type="PANTHER" id="PTHR11803:SF59">
    <property type="entry name" value="ENDORIBONUCLEASE"/>
    <property type="match status" value="1"/>
</dbReference>
<dbReference type="GO" id="GO:0005829">
    <property type="term" value="C:cytosol"/>
    <property type="evidence" value="ECO:0007669"/>
    <property type="project" value="TreeGrafter"/>
</dbReference>
<keyword evidence="1" id="KW-0812">Transmembrane</keyword>
<protein>
    <submittedName>
        <fullName evidence="2">Uncharacterized protein</fullName>
    </submittedName>
</protein>
<organism evidence="2 3">
    <name type="scientific">Chroococcidiopsis cubana SAG 39.79</name>
    <dbReference type="NCBI Taxonomy" id="388085"/>
    <lineage>
        <taxon>Bacteria</taxon>
        <taxon>Bacillati</taxon>
        <taxon>Cyanobacteriota</taxon>
        <taxon>Cyanophyceae</taxon>
        <taxon>Chroococcidiopsidales</taxon>
        <taxon>Chroococcidiopsidaceae</taxon>
        <taxon>Chroococcidiopsis</taxon>
    </lineage>
</organism>
<dbReference type="InterPro" id="IPR006175">
    <property type="entry name" value="YjgF/YER057c/UK114"/>
</dbReference>
<dbReference type="Gene3D" id="3.30.1330.40">
    <property type="entry name" value="RutC-like"/>
    <property type="match status" value="1"/>
</dbReference>
<dbReference type="InterPro" id="IPR035959">
    <property type="entry name" value="RutC-like_sf"/>
</dbReference>
<keyword evidence="1" id="KW-0472">Membrane</keyword>
<feature type="transmembrane region" description="Helical" evidence="1">
    <location>
        <begin position="12"/>
        <end position="35"/>
    </location>
</feature>
<accession>A0AB37UJZ0</accession>
<proteinExistence type="predicted"/>